<dbReference type="HAMAP" id="MF_00041">
    <property type="entry name" value="Cys_tRNA_synth"/>
    <property type="match status" value="1"/>
</dbReference>
<dbReference type="FunFam" id="3.40.50.620:FF:000009">
    <property type="entry name" value="Cysteine--tRNA ligase"/>
    <property type="match status" value="1"/>
</dbReference>
<evidence type="ECO:0000256" key="5">
    <source>
        <dbReference type="ARBA" id="ARBA00022598"/>
    </source>
</evidence>
<dbReference type="InterPro" id="IPR015803">
    <property type="entry name" value="Cys-tRNA-ligase"/>
</dbReference>
<evidence type="ECO:0000256" key="9">
    <source>
        <dbReference type="ARBA" id="ARBA00022840"/>
    </source>
</evidence>
<dbReference type="GO" id="GO:0006423">
    <property type="term" value="P:cysteinyl-tRNA aminoacylation"/>
    <property type="evidence" value="ECO:0007669"/>
    <property type="project" value="UniProtKB-UniRule"/>
</dbReference>
<dbReference type="InterPro" id="IPR024909">
    <property type="entry name" value="Cys-tRNA/MSH_ligase"/>
</dbReference>
<comment type="subcellular location">
    <subcellularLocation>
        <location evidence="1 12">Cytoplasm</location>
    </subcellularLocation>
</comment>
<sequence>MHIYNTLTRRKEPFTPLEAGKVSMYVCGMTVYDYCHLGHARVMVAFDVITRYLRERGYDVNYVRNITDIDDKILKRADENGESITALTERMIDAMHEDEARLFVLPPSHEPRATGHIADIVAMIETLIEKGFAYAADNGDVYYRVRKFADYGKLNNRQLDDMRAGSRVDVDIHKEDPLDFVLWKAAKPGEAHWASPWGNGRPGWHIECSAMSTCCLGDTFDIHGGGPDLTFPHHENEIAQSEAATGKTYVNTWMHAGAVRVNQEKMSKSLGNFFTIRDVLAEHDPEVVRFLLVASHYRSPINYSVDSLTEARKSLTRLYTALEGLEPGEANSDASDDASAHRERFTQVMDDDFNTPEALAVMFELAREVNRAKQEQPNKAAKLGGELKQLGSILGLLQQVPQMFLKGTQQQGMPLSESEIEAKIAQRIEAKANKDFAQADAIRDELAALGIILKDSREGTSWVLEAP</sequence>
<dbReference type="EC" id="6.1.1.16" evidence="12"/>
<evidence type="ECO:0000256" key="11">
    <source>
        <dbReference type="ARBA" id="ARBA00023146"/>
    </source>
</evidence>
<feature type="domain" description="Cysteinyl-tRNA synthetase class Ia DALR" evidence="13">
    <location>
        <begin position="344"/>
        <end position="405"/>
    </location>
</feature>
<evidence type="ECO:0000256" key="12">
    <source>
        <dbReference type="HAMAP-Rule" id="MF_00041"/>
    </source>
</evidence>
<dbReference type="PANTHER" id="PTHR10890">
    <property type="entry name" value="CYSTEINYL-TRNA SYNTHETASE"/>
    <property type="match status" value="1"/>
</dbReference>
<dbReference type="PRINTS" id="PR00983">
    <property type="entry name" value="TRNASYNTHCYS"/>
</dbReference>
<evidence type="ECO:0000256" key="10">
    <source>
        <dbReference type="ARBA" id="ARBA00022917"/>
    </source>
</evidence>
<dbReference type="InterPro" id="IPR014729">
    <property type="entry name" value="Rossmann-like_a/b/a_fold"/>
</dbReference>
<dbReference type="Proteomes" id="UP000520876">
    <property type="component" value="Unassembled WGS sequence"/>
</dbReference>
<evidence type="ECO:0000256" key="4">
    <source>
        <dbReference type="ARBA" id="ARBA00022490"/>
    </source>
</evidence>
<evidence type="ECO:0000256" key="8">
    <source>
        <dbReference type="ARBA" id="ARBA00022833"/>
    </source>
</evidence>
<feature type="binding site" evidence="12">
    <location>
        <position position="233"/>
    </location>
    <ligand>
        <name>Zn(2+)</name>
        <dbReference type="ChEBI" id="CHEBI:29105"/>
    </ligand>
</feature>
<dbReference type="Pfam" id="PF01406">
    <property type="entry name" value="tRNA-synt_1e"/>
    <property type="match status" value="1"/>
</dbReference>
<accession>A0A7Z0NBR2</accession>
<evidence type="ECO:0000313" key="15">
    <source>
        <dbReference type="Proteomes" id="UP000520876"/>
    </source>
</evidence>
<feature type="binding site" evidence="12">
    <location>
        <position position="208"/>
    </location>
    <ligand>
        <name>Zn(2+)</name>
        <dbReference type="ChEBI" id="CHEBI:29105"/>
    </ligand>
</feature>
<dbReference type="NCBIfam" id="TIGR00435">
    <property type="entry name" value="cysS"/>
    <property type="match status" value="1"/>
</dbReference>
<dbReference type="AlphaFoldDB" id="A0A7Z0NBR2"/>
<dbReference type="CDD" id="cd00672">
    <property type="entry name" value="CysRS_core"/>
    <property type="match status" value="1"/>
</dbReference>
<keyword evidence="11 12" id="KW-0030">Aminoacyl-tRNA synthetase</keyword>
<dbReference type="Gene3D" id="1.20.120.1910">
    <property type="entry name" value="Cysteine-tRNA ligase, C-terminal anti-codon recognition domain"/>
    <property type="match status" value="1"/>
</dbReference>
<feature type="short sequence motif" description="'KMSKS' region" evidence="12">
    <location>
        <begin position="265"/>
        <end position="269"/>
    </location>
</feature>
<dbReference type="GO" id="GO:0004817">
    <property type="term" value="F:cysteine-tRNA ligase activity"/>
    <property type="evidence" value="ECO:0007669"/>
    <property type="project" value="UniProtKB-UniRule"/>
</dbReference>
<dbReference type="Pfam" id="PF09190">
    <property type="entry name" value="DALR_2"/>
    <property type="match status" value="1"/>
</dbReference>
<dbReference type="SMART" id="SM00840">
    <property type="entry name" value="DALR_2"/>
    <property type="match status" value="1"/>
</dbReference>
<proteinExistence type="inferred from homology"/>
<dbReference type="EMBL" id="JACCGK010000024">
    <property type="protein sequence ID" value="NYT74921.1"/>
    <property type="molecule type" value="Genomic_DNA"/>
</dbReference>
<keyword evidence="4 12" id="KW-0963">Cytoplasm</keyword>
<dbReference type="InterPro" id="IPR015273">
    <property type="entry name" value="Cys-tRNA-synt_Ia_DALR"/>
</dbReference>
<dbReference type="InterPro" id="IPR056411">
    <property type="entry name" value="CysS_C"/>
</dbReference>
<gene>
    <name evidence="12" type="primary">cysS</name>
    <name evidence="14" type="ORF">HZU72_21265</name>
</gene>
<protein>
    <recommendedName>
        <fullName evidence="12">Cysteine--tRNA ligase</fullName>
        <ecNumber evidence="12">6.1.1.16</ecNumber>
    </recommendedName>
    <alternativeName>
        <fullName evidence="12">Cysteinyl-tRNA synthetase</fullName>
        <shortName evidence="12">CysRS</shortName>
    </alternativeName>
</protein>
<dbReference type="RefSeq" id="WP_180095692.1">
    <property type="nucleotide sequence ID" value="NZ_CAXAZJ010000025.1"/>
</dbReference>
<evidence type="ECO:0000256" key="7">
    <source>
        <dbReference type="ARBA" id="ARBA00022741"/>
    </source>
</evidence>
<feature type="binding site" evidence="12">
    <location>
        <position position="268"/>
    </location>
    <ligand>
        <name>ATP</name>
        <dbReference type="ChEBI" id="CHEBI:30616"/>
    </ligand>
</feature>
<dbReference type="InterPro" id="IPR009080">
    <property type="entry name" value="tRNAsynth_Ia_anticodon-bd"/>
</dbReference>
<dbReference type="GO" id="GO:0008270">
    <property type="term" value="F:zinc ion binding"/>
    <property type="evidence" value="ECO:0007669"/>
    <property type="project" value="UniProtKB-UniRule"/>
</dbReference>
<dbReference type="Pfam" id="PF23493">
    <property type="entry name" value="CysS_C"/>
    <property type="match status" value="1"/>
</dbReference>
<feature type="binding site" evidence="12">
    <location>
        <position position="27"/>
    </location>
    <ligand>
        <name>Zn(2+)</name>
        <dbReference type="ChEBI" id="CHEBI:29105"/>
    </ligand>
</feature>
<comment type="cofactor">
    <cofactor evidence="12">
        <name>Zn(2+)</name>
        <dbReference type="ChEBI" id="CHEBI:29105"/>
    </cofactor>
    <text evidence="12">Binds 1 zinc ion per subunit.</text>
</comment>
<dbReference type="GO" id="GO:0005524">
    <property type="term" value="F:ATP binding"/>
    <property type="evidence" value="ECO:0007669"/>
    <property type="project" value="UniProtKB-UniRule"/>
</dbReference>
<feature type="binding site" evidence="12">
    <location>
        <position position="237"/>
    </location>
    <ligand>
        <name>Zn(2+)</name>
        <dbReference type="ChEBI" id="CHEBI:29105"/>
    </ligand>
</feature>
<dbReference type="SUPFAM" id="SSF47323">
    <property type="entry name" value="Anticodon-binding domain of a subclass of class I aminoacyl-tRNA synthetases"/>
    <property type="match status" value="1"/>
</dbReference>
<evidence type="ECO:0000313" key="14">
    <source>
        <dbReference type="EMBL" id="NYT74921.1"/>
    </source>
</evidence>
<reference evidence="14 15" key="1">
    <citation type="submission" date="2020-07" db="EMBL/GenBank/DDBJ databases">
        <title>Halomonas sp. QX-2 draft genome sequence.</title>
        <authorList>
            <person name="Qiu X."/>
        </authorList>
    </citation>
    <scope>NUCLEOTIDE SEQUENCE [LARGE SCALE GENOMIC DNA]</scope>
    <source>
        <strain evidence="14 15">QX-2</strain>
    </source>
</reference>
<comment type="subunit">
    <text evidence="3 12">Monomer.</text>
</comment>
<comment type="catalytic activity">
    <reaction evidence="12">
        <text>tRNA(Cys) + L-cysteine + ATP = L-cysteinyl-tRNA(Cys) + AMP + diphosphate</text>
        <dbReference type="Rhea" id="RHEA:17773"/>
        <dbReference type="Rhea" id="RHEA-COMP:9661"/>
        <dbReference type="Rhea" id="RHEA-COMP:9679"/>
        <dbReference type="ChEBI" id="CHEBI:30616"/>
        <dbReference type="ChEBI" id="CHEBI:33019"/>
        <dbReference type="ChEBI" id="CHEBI:35235"/>
        <dbReference type="ChEBI" id="CHEBI:78442"/>
        <dbReference type="ChEBI" id="CHEBI:78517"/>
        <dbReference type="ChEBI" id="CHEBI:456215"/>
        <dbReference type="EC" id="6.1.1.16"/>
    </reaction>
</comment>
<dbReference type="CDD" id="cd07963">
    <property type="entry name" value="Anticodon_Ia_Cys"/>
    <property type="match status" value="1"/>
</dbReference>
<evidence type="ECO:0000259" key="13">
    <source>
        <dbReference type="SMART" id="SM00840"/>
    </source>
</evidence>
<evidence type="ECO:0000256" key="6">
    <source>
        <dbReference type="ARBA" id="ARBA00022723"/>
    </source>
</evidence>
<keyword evidence="8 12" id="KW-0862">Zinc</keyword>
<evidence type="ECO:0000256" key="3">
    <source>
        <dbReference type="ARBA" id="ARBA00011245"/>
    </source>
</evidence>
<evidence type="ECO:0000256" key="2">
    <source>
        <dbReference type="ARBA" id="ARBA00005594"/>
    </source>
</evidence>
<dbReference type="PANTHER" id="PTHR10890:SF3">
    <property type="entry name" value="CYSTEINE--TRNA LIGASE, CYTOPLASMIC"/>
    <property type="match status" value="1"/>
</dbReference>
<keyword evidence="9 12" id="KW-0067">ATP-binding</keyword>
<keyword evidence="6 12" id="KW-0479">Metal-binding</keyword>
<dbReference type="Gene3D" id="3.40.50.620">
    <property type="entry name" value="HUPs"/>
    <property type="match status" value="1"/>
</dbReference>
<keyword evidence="10 12" id="KW-0648">Protein biosynthesis</keyword>
<feature type="short sequence motif" description="'HIGH' region" evidence="12">
    <location>
        <begin position="29"/>
        <end position="39"/>
    </location>
</feature>
<keyword evidence="15" id="KW-1185">Reference proteome</keyword>
<organism evidence="14 15">
    <name type="scientific">Vreelandella sedimenti</name>
    <dbReference type="NCBI Taxonomy" id="2729618"/>
    <lineage>
        <taxon>Bacteria</taxon>
        <taxon>Pseudomonadati</taxon>
        <taxon>Pseudomonadota</taxon>
        <taxon>Gammaproteobacteria</taxon>
        <taxon>Oceanospirillales</taxon>
        <taxon>Halomonadaceae</taxon>
        <taxon>Vreelandella</taxon>
    </lineage>
</organism>
<dbReference type="InterPro" id="IPR032678">
    <property type="entry name" value="tRNA-synt_1_cat_dom"/>
</dbReference>
<keyword evidence="7 12" id="KW-0547">Nucleotide-binding</keyword>
<comment type="caution">
    <text evidence="14">The sequence shown here is derived from an EMBL/GenBank/DDBJ whole genome shotgun (WGS) entry which is preliminary data.</text>
</comment>
<comment type="similarity">
    <text evidence="2 12">Belongs to the class-I aminoacyl-tRNA synthetase family.</text>
</comment>
<name>A0A7Z0NBR2_9GAMM</name>
<keyword evidence="5 12" id="KW-0436">Ligase</keyword>
<dbReference type="GO" id="GO:0005829">
    <property type="term" value="C:cytosol"/>
    <property type="evidence" value="ECO:0007669"/>
    <property type="project" value="TreeGrafter"/>
</dbReference>
<evidence type="ECO:0000256" key="1">
    <source>
        <dbReference type="ARBA" id="ARBA00004496"/>
    </source>
</evidence>
<dbReference type="SUPFAM" id="SSF52374">
    <property type="entry name" value="Nucleotidylyl transferase"/>
    <property type="match status" value="1"/>
</dbReference>